<dbReference type="GO" id="GO:0020037">
    <property type="term" value="F:heme binding"/>
    <property type="evidence" value="ECO:0007669"/>
    <property type="project" value="UniProtKB-UniRule"/>
</dbReference>
<evidence type="ECO:0000256" key="18">
    <source>
        <dbReference type="PIRSR" id="PIRSR600823-4"/>
    </source>
</evidence>
<evidence type="ECO:0000256" key="16">
    <source>
        <dbReference type="PIRSR" id="PIRSR600823-2"/>
    </source>
</evidence>
<dbReference type="PANTHER" id="PTHR31517:SF48">
    <property type="entry name" value="PEROXIDASE 16-RELATED"/>
    <property type="match status" value="1"/>
</dbReference>
<evidence type="ECO:0000259" key="22">
    <source>
        <dbReference type="PROSITE" id="PS50873"/>
    </source>
</evidence>
<evidence type="ECO:0000256" key="4">
    <source>
        <dbReference type="ARBA" id="ARBA00012313"/>
    </source>
</evidence>
<dbReference type="OrthoDB" id="2113341at2759"/>
<keyword evidence="10 20" id="KW-0560">Oxidoreductase</keyword>
<keyword evidence="11 17" id="KW-0408">Iron</keyword>
<feature type="binding site" evidence="17">
    <location>
        <position position="79"/>
    </location>
    <ligand>
        <name>Ca(2+)</name>
        <dbReference type="ChEBI" id="CHEBI:29108"/>
        <label>1</label>
    </ligand>
</feature>
<feature type="signal peptide" evidence="20">
    <location>
        <begin position="1"/>
        <end position="25"/>
    </location>
</feature>
<feature type="chain" id="PRO_5033102487" description="Peroxidase" evidence="20">
    <location>
        <begin position="26"/>
        <end position="376"/>
    </location>
</feature>
<keyword evidence="8 20" id="KW-0732">Signal</keyword>
<dbReference type="InterPro" id="IPR033905">
    <property type="entry name" value="Secretory_peroxidase"/>
</dbReference>
<evidence type="ECO:0000256" key="19">
    <source>
        <dbReference type="PIRSR" id="PIRSR600823-5"/>
    </source>
</evidence>
<feature type="binding site" evidence="17">
    <location>
        <position position="282"/>
    </location>
    <ligand>
        <name>Ca(2+)</name>
        <dbReference type="ChEBI" id="CHEBI:29108"/>
        <label>2</label>
    </ligand>
</feature>
<evidence type="ECO:0000256" key="15">
    <source>
        <dbReference type="PIRSR" id="PIRSR600823-1"/>
    </source>
</evidence>
<keyword evidence="13" id="KW-0325">Glycoprotein</keyword>
<feature type="compositionally biased region" description="Basic and acidic residues" evidence="21">
    <location>
        <begin position="361"/>
        <end position="376"/>
    </location>
</feature>
<feature type="active site" description="Proton acceptor" evidence="15">
    <location>
        <position position="75"/>
    </location>
</feature>
<dbReference type="PRINTS" id="PR00461">
    <property type="entry name" value="PLPEROXIDASE"/>
</dbReference>
<dbReference type="InterPro" id="IPR010255">
    <property type="entry name" value="Haem_peroxidase_sf"/>
</dbReference>
<feature type="binding site" description="axial binding residue" evidence="17">
    <location>
        <position position="228"/>
    </location>
    <ligand>
        <name>heme b</name>
        <dbReference type="ChEBI" id="CHEBI:60344"/>
    </ligand>
    <ligandPart>
        <name>Fe</name>
        <dbReference type="ChEBI" id="CHEBI:18248"/>
    </ligandPart>
</feature>
<dbReference type="PROSITE" id="PS00435">
    <property type="entry name" value="PEROXIDASE_1"/>
    <property type="match status" value="1"/>
</dbReference>
<name>A0A843XUP8_COLES</name>
<dbReference type="PANTHER" id="PTHR31517">
    <property type="match status" value="1"/>
</dbReference>
<feature type="binding site" evidence="17">
    <location>
        <position position="109"/>
    </location>
    <ligand>
        <name>Ca(2+)</name>
        <dbReference type="ChEBI" id="CHEBI:29108"/>
        <label>1</label>
    </ligand>
</feature>
<dbReference type="InterPro" id="IPR019793">
    <property type="entry name" value="Peroxidases_heam-ligand_BS"/>
</dbReference>
<comment type="subcellular location">
    <subcellularLocation>
        <location evidence="2 20">Secreted</location>
    </subcellularLocation>
</comment>
<dbReference type="PRINTS" id="PR00458">
    <property type="entry name" value="PEROXIDASE"/>
</dbReference>
<comment type="cofactor">
    <cofactor evidence="17 20">
        <name>heme b</name>
        <dbReference type="ChEBI" id="CHEBI:60344"/>
    </cofactor>
    <text evidence="17 20">Binds 1 heme b (iron(II)-protoporphyrin IX) group per subunit.</text>
</comment>
<sequence>MASSFATFFFLFLSTVPLLASLSEAQPAPPLARGLSWSFYKSSCPKVETIVRRYLEKAFKKDIGLAAALLRVHFHDCFVQGTGRHVLFWYSLLPEHWNSAVAVAGCDASVQLDGSAGGPSEKQAPPNLTLRPAAFAAINEIRDLLEKQCGRVVSCSDISALAARDSVHLSGGPNYRVPLGRRDGLTFATRNTTLEFLPPPTSKTPALITALAKLNLDVNDLVALSGGHTIGIGHCGSFSNRLYPSQDPVMEKTFARNLYGTCPASNSNNTTVLDIRSPNRFDNKYYVDLMNRQGLFTSDQDLYTDKQTRGIVTSFAVDQQLFYERFAYSMVKMGQLSVLTGNQGQVRANCSAPNPTSSSDDALRTVVDGEGRSSAF</sequence>
<keyword evidence="6 20" id="KW-0349">Heme</keyword>
<evidence type="ECO:0000256" key="2">
    <source>
        <dbReference type="ARBA" id="ARBA00004613"/>
    </source>
</evidence>
<accession>A0A843XUP8</accession>
<evidence type="ECO:0000256" key="20">
    <source>
        <dbReference type="RuleBase" id="RU362060"/>
    </source>
</evidence>
<keyword evidence="20" id="KW-0964">Secreted</keyword>
<keyword evidence="14 20" id="KW-0376">Hydrogen peroxide</keyword>
<protein>
    <recommendedName>
        <fullName evidence="4 20">Peroxidase</fullName>
        <ecNumber evidence="4 20">1.11.1.7</ecNumber>
    </recommendedName>
</protein>
<evidence type="ECO:0000256" key="5">
    <source>
        <dbReference type="ARBA" id="ARBA00022559"/>
    </source>
</evidence>
<feature type="binding site" evidence="17">
    <location>
        <position position="121"/>
    </location>
    <ligand>
        <name>Ca(2+)</name>
        <dbReference type="ChEBI" id="CHEBI:29108"/>
        <label>1</label>
    </ligand>
</feature>
<dbReference type="Gene3D" id="1.10.520.10">
    <property type="match status" value="1"/>
</dbReference>
<evidence type="ECO:0000256" key="9">
    <source>
        <dbReference type="ARBA" id="ARBA00022837"/>
    </source>
</evidence>
<evidence type="ECO:0000256" key="13">
    <source>
        <dbReference type="ARBA" id="ARBA00023180"/>
    </source>
</evidence>
<evidence type="ECO:0000256" key="12">
    <source>
        <dbReference type="ARBA" id="ARBA00023157"/>
    </source>
</evidence>
<feature type="binding site" evidence="17">
    <location>
        <position position="229"/>
    </location>
    <ligand>
        <name>Ca(2+)</name>
        <dbReference type="ChEBI" id="CHEBI:29108"/>
        <label>2</label>
    </ligand>
</feature>
<proteinExistence type="inferred from homology"/>
<comment type="function">
    <text evidence="20">Removal of H(2)O(2), oxidation of toxic reductants, biosynthesis and degradation of lignin, suberization, auxin catabolism, response to environmental stresses such as wounding, pathogen attack and oxidative stress.</text>
</comment>
<dbReference type="Pfam" id="PF00141">
    <property type="entry name" value="peroxidase"/>
    <property type="match status" value="1"/>
</dbReference>
<feature type="binding site" evidence="17">
    <location>
        <position position="76"/>
    </location>
    <ligand>
        <name>Ca(2+)</name>
        <dbReference type="ChEBI" id="CHEBI:29108"/>
        <label>1</label>
    </ligand>
</feature>
<dbReference type="Proteomes" id="UP000652761">
    <property type="component" value="Unassembled WGS sequence"/>
</dbReference>
<feature type="disulfide bond" evidence="19">
    <location>
        <begin position="44"/>
        <end position="149"/>
    </location>
</feature>
<feature type="binding site" evidence="17">
    <location>
        <position position="107"/>
    </location>
    <ligand>
        <name>Ca(2+)</name>
        <dbReference type="ChEBI" id="CHEBI:29108"/>
        <label>1</label>
    </ligand>
</feature>
<dbReference type="Gene3D" id="1.10.420.10">
    <property type="entry name" value="Peroxidase, domain 2"/>
    <property type="match status" value="1"/>
</dbReference>
<feature type="binding site" evidence="17">
    <location>
        <position position="274"/>
    </location>
    <ligand>
        <name>Ca(2+)</name>
        <dbReference type="ChEBI" id="CHEBI:29108"/>
        <label>2</label>
    </ligand>
</feature>
<comment type="catalytic activity">
    <reaction evidence="1 20">
        <text>2 a phenolic donor + H2O2 = 2 a phenolic radical donor + 2 H2O</text>
        <dbReference type="Rhea" id="RHEA:56136"/>
        <dbReference type="ChEBI" id="CHEBI:15377"/>
        <dbReference type="ChEBI" id="CHEBI:16240"/>
        <dbReference type="ChEBI" id="CHEBI:139520"/>
        <dbReference type="ChEBI" id="CHEBI:139521"/>
        <dbReference type="EC" id="1.11.1.7"/>
    </reaction>
</comment>
<dbReference type="FunFam" id="1.10.520.10:FF:000009">
    <property type="entry name" value="Peroxidase"/>
    <property type="match status" value="1"/>
</dbReference>
<dbReference type="PROSITE" id="PS50873">
    <property type="entry name" value="PEROXIDASE_4"/>
    <property type="match status" value="1"/>
</dbReference>
<dbReference type="GO" id="GO:0006979">
    <property type="term" value="P:response to oxidative stress"/>
    <property type="evidence" value="ECO:0007669"/>
    <property type="project" value="UniProtKB-UniRule"/>
</dbReference>
<dbReference type="InterPro" id="IPR002016">
    <property type="entry name" value="Haem_peroxidase"/>
</dbReference>
<dbReference type="AlphaFoldDB" id="A0A843XUP8"/>
<feature type="site" description="Transition state stabilizer" evidence="18">
    <location>
        <position position="71"/>
    </location>
</feature>
<feature type="domain" description="Plant heme peroxidase family profile" evidence="22">
    <location>
        <begin position="34"/>
        <end position="354"/>
    </location>
</feature>
<keyword evidence="9 17" id="KW-0106">Calcium</keyword>
<comment type="similarity">
    <text evidence="20">Belongs to the peroxidase family. Classical plant (class III) peroxidase subfamily.</text>
</comment>
<evidence type="ECO:0000256" key="17">
    <source>
        <dbReference type="PIRSR" id="PIRSR600823-3"/>
    </source>
</evidence>
<feature type="binding site" evidence="16">
    <location>
        <position position="198"/>
    </location>
    <ligand>
        <name>substrate</name>
    </ligand>
</feature>
<evidence type="ECO:0000256" key="11">
    <source>
        <dbReference type="ARBA" id="ARBA00023004"/>
    </source>
</evidence>
<keyword evidence="5 20" id="KW-0575">Peroxidase</keyword>
<feature type="binding site" evidence="17">
    <location>
        <position position="105"/>
    </location>
    <ligand>
        <name>Ca(2+)</name>
        <dbReference type="ChEBI" id="CHEBI:29108"/>
        <label>1</label>
    </ligand>
</feature>
<dbReference type="InterPro" id="IPR000823">
    <property type="entry name" value="Peroxidase_pln"/>
</dbReference>
<comment type="cofactor">
    <cofactor evidence="17 20">
        <name>Ca(2+)</name>
        <dbReference type="ChEBI" id="CHEBI:29108"/>
    </cofactor>
    <text evidence="17 20">Binds 2 calcium ions per subunit.</text>
</comment>
<dbReference type="GO" id="GO:0042744">
    <property type="term" value="P:hydrogen peroxide catabolic process"/>
    <property type="evidence" value="ECO:0007669"/>
    <property type="project" value="UniProtKB-KW"/>
</dbReference>
<dbReference type="PROSITE" id="PS00436">
    <property type="entry name" value="PEROXIDASE_2"/>
    <property type="match status" value="1"/>
</dbReference>
<feature type="region of interest" description="Disordered" evidence="21">
    <location>
        <begin position="349"/>
        <end position="376"/>
    </location>
</feature>
<evidence type="ECO:0000256" key="7">
    <source>
        <dbReference type="ARBA" id="ARBA00022723"/>
    </source>
</evidence>
<keyword evidence="12 19" id="KW-1015">Disulfide bond</keyword>
<keyword evidence="24" id="KW-1185">Reference proteome</keyword>
<feature type="disulfide bond" evidence="19">
    <location>
        <begin position="77"/>
        <end position="106"/>
    </location>
</feature>
<feature type="disulfide bond" evidence="19">
    <location>
        <begin position="155"/>
        <end position="350"/>
    </location>
</feature>
<dbReference type="InterPro" id="IPR019794">
    <property type="entry name" value="Peroxidases_AS"/>
</dbReference>
<dbReference type="GO" id="GO:0005576">
    <property type="term" value="C:extracellular region"/>
    <property type="evidence" value="ECO:0007669"/>
    <property type="project" value="UniProtKB-SubCell"/>
</dbReference>
<gene>
    <name evidence="23" type="ORF">Taro_056706</name>
</gene>
<comment type="caution">
    <text evidence="23">The sequence shown here is derived from an EMBL/GenBank/DDBJ whole genome shotgun (WGS) entry which is preliminary data.</text>
</comment>
<dbReference type="FunFam" id="1.10.420.10:FF:000006">
    <property type="entry name" value="Peroxidase"/>
    <property type="match status" value="1"/>
</dbReference>
<keyword evidence="7 17" id="KW-0479">Metal-binding</keyword>
<feature type="disulfide bond" evidence="19">
    <location>
        <begin position="235"/>
        <end position="262"/>
    </location>
</feature>
<comment type="similarity">
    <text evidence="3">Belongs to the peroxidase family. Ascorbate peroxidase subfamily.</text>
</comment>
<evidence type="ECO:0000256" key="21">
    <source>
        <dbReference type="SAM" id="MobiDB-lite"/>
    </source>
</evidence>
<dbReference type="SUPFAM" id="SSF48113">
    <property type="entry name" value="Heme-dependent peroxidases"/>
    <property type="match status" value="1"/>
</dbReference>
<dbReference type="GO" id="GO:0140825">
    <property type="term" value="F:lactoperoxidase activity"/>
    <property type="evidence" value="ECO:0007669"/>
    <property type="project" value="UniProtKB-EC"/>
</dbReference>
<evidence type="ECO:0000256" key="3">
    <source>
        <dbReference type="ARBA" id="ARBA00006873"/>
    </source>
</evidence>
<organism evidence="23 24">
    <name type="scientific">Colocasia esculenta</name>
    <name type="common">Wild taro</name>
    <name type="synonym">Arum esculentum</name>
    <dbReference type="NCBI Taxonomy" id="4460"/>
    <lineage>
        <taxon>Eukaryota</taxon>
        <taxon>Viridiplantae</taxon>
        <taxon>Streptophyta</taxon>
        <taxon>Embryophyta</taxon>
        <taxon>Tracheophyta</taxon>
        <taxon>Spermatophyta</taxon>
        <taxon>Magnoliopsida</taxon>
        <taxon>Liliopsida</taxon>
        <taxon>Araceae</taxon>
        <taxon>Aroideae</taxon>
        <taxon>Colocasieae</taxon>
        <taxon>Colocasia</taxon>
    </lineage>
</organism>
<evidence type="ECO:0000313" key="23">
    <source>
        <dbReference type="EMBL" id="MQM23639.1"/>
    </source>
</evidence>
<dbReference type="EMBL" id="NMUH01017191">
    <property type="protein sequence ID" value="MQM23639.1"/>
    <property type="molecule type" value="Genomic_DNA"/>
</dbReference>
<dbReference type="CDD" id="cd00693">
    <property type="entry name" value="secretory_peroxidase"/>
    <property type="match status" value="1"/>
</dbReference>
<evidence type="ECO:0000313" key="24">
    <source>
        <dbReference type="Proteomes" id="UP000652761"/>
    </source>
</evidence>
<evidence type="ECO:0000256" key="10">
    <source>
        <dbReference type="ARBA" id="ARBA00023002"/>
    </source>
</evidence>
<evidence type="ECO:0000256" key="1">
    <source>
        <dbReference type="ARBA" id="ARBA00000189"/>
    </source>
</evidence>
<dbReference type="GO" id="GO:0046872">
    <property type="term" value="F:metal ion binding"/>
    <property type="evidence" value="ECO:0007669"/>
    <property type="project" value="UniProtKB-UniRule"/>
</dbReference>
<reference evidence="23" key="1">
    <citation type="submission" date="2017-07" db="EMBL/GenBank/DDBJ databases">
        <title>Taro Niue Genome Assembly and Annotation.</title>
        <authorList>
            <person name="Atibalentja N."/>
            <person name="Keating K."/>
            <person name="Fields C.J."/>
        </authorList>
    </citation>
    <scope>NUCLEOTIDE SEQUENCE</scope>
    <source>
        <strain evidence="23">Niue_2</strain>
        <tissue evidence="23">Leaf</tissue>
    </source>
</reference>
<dbReference type="EC" id="1.11.1.7" evidence="4 20"/>
<feature type="compositionally biased region" description="Polar residues" evidence="21">
    <location>
        <begin position="349"/>
        <end position="360"/>
    </location>
</feature>
<evidence type="ECO:0000256" key="14">
    <source>
        <dbReference type="ARBA" id="ARBA00023324"/>
    </source>
</evidence>
<evidence type="ECO:0000256" key="6">
    <source>
        <dbReference type="ARBA" id="ARBA00022617"/>
    </source>
</evidence>
<evidence type="ECO:0000256" key="8">
    <source>
        <dbReference type="ARBA" id="ARBA00022729"/>
    </source>
</evidence>